<dbReference type="SUPFAM" id="SSF50685">
    <property type="entry name" value="Barwin-like endoglucanases"/>
    <property type="match status" value="1"/>
</dbReference>
<evidence type="ECO:0000313" key="7">
    <source>
        <dbReference type="EMBL" id="RKF07294.1"/>
    </source>
</evidence>
<proteinExistence type="predicted"/>
<evidence type="ECO:0000259" key="6">
    <source>
        <dbReference type="SMART" id="SM00925"/>
    </source>
</evidence>
<dbReference type="PANTHER" id="PTHR30124">
    <property type="entry name" value="MEMBRANE-BOUND LYTIC MUREIN TRANSGLYCOSYLASE A"/>
    <property type="match status" value="1"/>
</dbReference>
<dbReference type="Proteomes" id="UP000246132">
    <property type="component" value="Unassembled WGS sequence"/>
</dbReference>
<dbReference type="GO" id="GO:0009254">
    <property type="term" value="P:peptidoglycan turnover"/>
    <property type="evidence" value="ECO:0007669"/>
    <property type="project" value="InterPro"/>
</dbReference>
<protein>
    <recommendedName>
        <fullName evidence="2">peptidoglycan lytic exotransglycosylase</fullName>
        <ecNumber evidence="2">4.2.2.n1</ecNumber>
    </recommendedName>
    <alternativeName>
        <fullName evidence="5">Murein hydrolase A</fullName>
    </alternativeName>
</protein>
<organism evidence="7 8">
    <name type="scientific">Oceaniradius stylonematis</name>
    <dbReference type="NCBI Taxonomy" id="2184161"/>
    <lineage>
        <taxon>Bacteria</taxon>
        <taxon>Pseudomonadati</taxon>
        <taxon>Pseudomonadota</taxon>
        <taxon>Alphaproteobacteria</taxon>
        <taxon>Hyphomicrobiales</taxon>
        <taxon>Ahrensiaceae</taxon>
        <taxon>Oceaniradius</taxon>
    </lineage>
</organism>
<evidence type="ECO:0000256" key="4">
    <source>
        <dbReference type="ARBA" id="ARBA00023316"/>
    </source>
</evidence>
<dbReference type="Pfam" id="PF03562">
    <property type="entry name" value="MltA"/>
    <property type="match status" value="1"/>
</dbReference>
<dbReference type="Gene3D" id="2.40.240.50">
    <property type="entry name" value="Barwin-like endoglucanases"/>
    <property type="match status" value="1"/>
</dbReference>
<dbReference type="InterPro" id="IPR005300">
    <property type="entry name" value="MltA_B"/>
</dbReference>
<dbReference type="EMBL" id="QFWV02000004">
    <property type="protein sequence ID" value="RKF07294.1"/>
    <property type="molecule type" value="Genomic_DNA"/>
</dbReference>
<keyword evidence="3" id="KW-0456">Lyase</keyword>
<dbReference type="InterPro" id="IPR010611">
    <property type="entry name" value="3D_dom"/>
</dbReference>
<dbReference type="RefSeq" id="WP_109768362.1">
    <property type="nucleotide sequence ID" value="NZ_QFWV02000004.1"/>
</dbReference>
<comment type="catalytic activity">
    <reaction evidence="1">
        <text>Exolytic cleavage of the (1-&gt;4)-beta-glycosidic linkage between N-acetylmuramic acid (MurNAc) and N-acetylglucosamine (GlcNAc) residues in peptidoglycan, from either the reducing or the non-reducing ends of the peptidoglycan chains, with concomitant formation of a 1,6-anhydrobond in the MurNAc residue.</text>
        <dbReference type="EC" id="4.2.2.n1"/>
    </reaction>
</comment>
<comment type="caution">
    <text evidence="7">The sequence shown here is derived from an EMBL/GenBank/DDBJ whole genome shotgun (WGS) entry which is preliminary data.</text>
</comment>
<dbReference type="InterPro" id="IPR026044">
    <property type="entry name" value="MltA"/>
</dbReference>
<accession>A0A3A8AKV0</accession>
<evidence type="ECO:0000256" key="3">
    <source>
        <dbReference type="ARBA" id="ARBA00023239"/>
    </source>
</evidence>
<dbReference type="InterPro" id="IPR036908">
    <property type="entry name" value="RlpA-like_sf"/>
</dbReference>
<evidence type="ECO:0000256" key="1">
    <source>
        <dbReference type="ARBA" id="ARBA00001420"/>
    </source>
</evidence>
<dbReference type="Gene3D" id="2.40.40.10">
    <property type="entry name" value="RlpA-like domain"/>
    <property type="match status" value="1"/>
</dbReference>
<dbReference type="CDD" id="cd14668">
    <property type="entry name" value="mlta_B"/>
    <property type="match status" value="1"/>
</dbReference>
<evidence type="ECO:0000256" key="2">
    <source>
        <dbReference type="ARBA" id="ARBA00012587"/>
    </source>
</evidence>
<dbReference type="GO" id="GO:0008933">
    <property type="term" value="F:peptidoglycan lytic transglycosylase activity"/>
    <property type="evidence" value="ECO:0007669"/>
    <property type="project" value="TreeGrafter"/>
</dbReference>
<keyword evidence="4" id="KW-0961">Cell wall biogenesis/degradation</keyword>
<name>A0A3A8AKV0_9HYPH</name>
<dbReference type="PANTHER" id="PTHR30124:SF0">
    <property type="entry name" value="MEMBRANE-BOUND LYTIC MUREIN TRANSGLYCOSYLASE A"/>
    <property type="match status" value="1"/>
</dbReference>
<sequence>MWSLNRIAFADMYGWAQDDHAAALATLARHCKKPVGETYRTGRLGIPPEPLMTLAAEAAELGARDDPRGFFENRFAPVRLDNGTGEQGLVTGFYEPELSASHRRTPSFAVPFLRRPPDLVPVDDSNRPPDFDPQMRFARRGDDGVLTEFHDRAAIEAGALDGQGLEIAFVADPVDAFFVHIQGAARLTFSDGSTTRITYDGKTGHPFTAIGKLLVDRGEIPAASVSMQSIRTWLAAHPDQASGLMAENRSYIFFRETPAGEPGDGPVAAAKVPLTAGRSLAVDRLLHTFGTPVFVDADRVAGASFRRLMIAQETGSAIVGAARGDIFFGTGSAAGEAAGGVKSPCTFTILVPRDMVDRLPEEWAP</sequence>
<dbReference type="GO" id="GO:0009253">
    <property type="term" value="P:peptidoglycan catabolic process"/>
    <property type="evidence" value="ECO:0007669"/>
    <property type="project" value="TreeGrafter"/>
</dbReference>
<dbReference type="CDD" id="cd14485">
    <property type="entry name" value="mltA_like_LT_A"/>
    <property type="match status" value="1"/>
</dbReference>
<dbReference type="Pfam" id="PF06725">
    <property type="entry name" value="3D"/>
    <property type="match status" value="1"/>
</dbReference>
<feature type="domain" description="Lytic transglycosylase MltA" evidence="6">
    <location>
        <begin position="97"/>
        <end position="255"/>
    </location>
</feature>
<dbReference type="GO" id="GO:0019867">
    <property type="term" value="C:outer membrane"/>
    <property type="evidence" value="ECO:0007669"/>
    <property type="project" value="InterPro"/>
</dbReference>
<dbReference type="SMART" id="SM00925">
    <property type="entry name" value="MltA"/>
    <property type="match status" value="1"/>
</dbReference>
<dbReference type="GO" id="GO:0071555">
    <property type="term" value="P:cell wall organization"/>
    <property type="evidence" value="ECO:0007669"/>
    <property type="project" value="UniProtKB-KW"/>
</dbReference>
<dbReference type="PIRSF" id="PIRSF019422">
    <property type="entry name" value="MltA"/>
    <property type="match status" value="1"/>
</dbReference>
<dbReference type="OrthoDB" id="9783686at2"/>
<dbReference type="GO" id="GO:0004553">
    <property type="term" value="F:hydrolase activity, hydrolyzing O-glycosyl compounds"/>
    <property type="evidence" value="ECO:0007669"/>
    <property type="project" value="InterPro"/>
</dbReference>
<keyword evidence="8" id="KW-1185">Reference proteome</keyword>
<reference evidence="7 8" key="1">
    <citation type="journal article" date="2018" name="Int. J. Syst. Bacteriol.">
        <title>Oceaniradius stylonemae gen. nov., sp. nov., isolated from a red alga, Stylonema cornu-cervi.</title>
        <authorList>
            <person name="Jeong S."/>
        </authorList>
    </citation>
    <scope>NUCLEOTIDE SEQUENCE [LARGE SCALE GENOMIC DNA]</scope>
    <source>
        <strain evidence="7 8">StC1</strain>
    </source>
</reference>
<evidence type="ECO:0000256" key="5">
    <source>
        <dbReference type="ARBA" id="ARBA00030918"/>
    </source>
</evidence>
<gene>
    <name evidence="7" type="ORF">DEM25_005555</name>
</gene>
<dbReference type="EC" id="4.2.2.n1" evidence="2"/>
<dbReference type="AlphaFoldDB" id="A0A3A8AKV0"/>
<evidence type="ECO:0000313" key="8">
    <source>
        <dbReference type="Proteomes" id="UP000246132"/>
    </source>
</evidence>